<name>A0ABU4X6C8_9HYPH</name>
<evidence type="ECO:0000313" key="1">
    <source>
        <dbReference type="EMBL" id="MDX8443877.1"/>
    </source>
</evidence>
<organism evidence="1 2">
    <name type="scientific">Mesorhizobium australafricanum</name>
    <dbReference type="NCBI Taxonomy" id="3072311"/>
    <lineage>
        <taxon>Bacteria</taxon>
        <taxon>Pseudomonadati</taxon>
        <taxon>Pseudomonadota</taxon>
        <taxon>Alphaproteobacteria</taxon>
        <taxon>Hyphomicrobiales</taxon>
        <taxon>Phyllobacteriaceae</taxon>
        <taxon>Mesorhizobium</taxon>
    </lineage>
</organism>
<reference evidence="1 2" key="1">
    <citation type="submission" date="2023-08" db="EMBL/GenBank/DDBJ databases">
        <title>Implementing the SeqCode for naming new Mesorhizobium species isolated from Vachellia karroo root nodules.</title>
        <authorList>
            <person name="Van Lill M."/>
        </authorList>
    </citation>
    <scope>NUCLEOTIDE SEQUENCE [LARGE SCALE GENOMIC DNA]</scope>
    <source>
        <strain evidence="1 2">VK3E</strain>
    </source>
</reference>
<proteinExistence type="predicted"/>
<gene>
    <name evidence="1" type="ORF">RFM51_30375</name>
</gene>
<dbReference type="Pfam" id="PF08843">
    <property type="entry name" value="AbiEii"/>
    <property type="match status" value="1"/>
</dbReference>
<dbReference type="Pfam" id="PF11459">
    <property type="entry name" value="AbiEi_3"/>
    <property type="match status" value="1"/>
</dbReference>
<comment type="caution">
    <text evidence="1">The sequence shown here is derived from an EMBL/GenBank/DDBJ whole genome shotgun (WGS) entry which is preliminary data.</text>
</comment>
<dbReference type="RefSeq" id="WP_320217855.1">
    <property type="nucleotide sequence ID" value="NZ_JAVIIS010000094.1"/>
</dbReference>
<dbReference type="InterPro" id="IPR021561">
    <property type="entry name" value="AbiEi_3"/>
</dbReference>
<dbReference type="Proteomes" id="UP001272097">
    <property type="component" value="Unassembled WGS sequence"/>
</dbReference>
<dbReference type="Gene3D" id="3.10.450.620">
    <property type="entry name" value="JHP933, nucleotidyltransferase-like core domain"/>
    <property type="match status" value="1"/>
</dbReference>
<dbReference type="EMBL" id="JAVIIS010000094">
    <property type="protein sequence ID" value="MDX8443877.1"/>
    <property type="molecule type" value="Genomic_DNA"/>
</dbReference>
<keyword evidence="2" id="KW-1185">Reference proteome</keyword>
<protein>
    <submittedName>
        <fullName evidence="1">Type IV toxin-antitoxin system AbiEi family antitoxin domain-containing protein</fullName>
    </submittedName>
</protein>
<dbReference type="InterPro" id="IPR014942">
    <property type="entry name" value="AbiEii"/>
</dbReference>
<accession>A0ABU4X6C8</accession>
<evidence type="ECO:0000313" key="2">
    <source>
        <dbReference type="Proteomes" id="UP001272097"/>
    </source>
</evidence>
<sequence length="240" mass="27073">MAPLPADSPARFPNGFYRIDYCLEGDLKTPELTAFERILDKAVVRKTGWPPIWIPTREAVQPREFDGLIECWLAPPGNQVERGFCDPAHCDFWRAAPSGPMFLIRGYQEDGAETFAPGTNVKVRRLFYWMAERQTYPWFAKLPEPEALDNLGLGSGNRVLVKGGRLDPKIPHNRPGGDVDTSSPYYRQVRLLTSILPLVAAEKMFALKGGTAINLFIRDLPRLSVDVDFIYLPMQIATQH</sequence>